<keyword evidence="1" id="KW-0812">Transmembrane</keyword>
<keyword evidence="1" id="KW-1133">Transmembrane helix</keyword>
<dbReference type="OrthoDB" id="5977855at2759"/>
<keyword evidence="3" id="KW-1185">Reference proteome</keyword>
<feature type="transmembrane region" description="Helical" evidence="1">
    <location>
        <begin position="39"/>
        <end position="61"/>
    </location>
</feature>
<gene>
    <name evidence="2" type="ORF">DIATSA_LOCUS4394</name>
</gene>
<feature type="transmembrane region" description="Helical" evidence="1">
    <location>
        <begin position="6"/>
        <end position="27"/>
    </location>
</feature>
<protein>
    <submittedName>
        <fullName evidence="2">Uncharacterized protein</fullName>
    </submittedName>
</protein>
<evidence type="ECO:0000313" key="3">
    <source>
        <dbReference type="Proteomes" id="UP001153714"/>
    </source>
</evidence>
<reference evidence="2" key="1">
    <citation type="submission" date="2021-12" db="EMBL/GenBank/DDBJ databases">
        <authorList>
            <person name="King R."/>
        </authorList>
    </citation>
    <scope>NUCLEOTIDE SEQUENCE</scope>
</reference>
<proteinExistence type="predicted"/>
<evidence type="ECO:0000256" key="1">
    <source>
        <dbReference type="SAM" id="Phobius"/>
    </source>
</evidence>
<dbReference type="Proteomes" id="UP001153714">
    <property type="component" value="Chromosome 15"/>
</dbReference>
<dbReference type="AlphaFoldDB" id="A0A9N9WBI4"/>
<keyword evidence="1" id="KW-0472">Membrane</keyword>
<accession>A0A9N9WBI4</accession>
<organism evidence="2 3">
    <name type="scientific">Diatraea saccharalis</name>
    <name type="common">sugarcane borer</name>
    <dbReference type="NCBI Taxonomy" id="40085"/>
    <lineage>
        <taxon>Eukaryota</taxon>
        <taxon>Metazoa</taxon>
        <taxon>Ecdysozoa</taxon>
        <taxon>Arthropoda</taxon>
        <taxon>Hexapoda</taxon>
        <taxon>Insecta</taxon>
        <taxon>Pterygota</taxon>
        <taxon>Neoptera</taxon>
        <taxon>Endopterygota</taxon>
        <taxon>Lepidoptera</taxon>
        <taxon>Glossata</taxon>
        <taxon>Ditrysia</taxon>
        <taxon>Pyraloidea</taxon>
        <taxon>Crambidae</taxon>
        <taxon>Crambinae</taxon>
        <taxon>Diatraea</taxon>
    </lineage>
</organism>
<name>A0A9N9WBI4_9NEOP</name>
<sequence length="470" mass="53519">MQKIDIYSLGTSFTMVYIIFTLCHLSCQCIAMQCYPKKAYLYFILQLPFIYVEVLSSITVLDKGVTPLEKHSVGIQFFVDAENKDRISNCRISTSAKNCCLNDSEEDCNIMQVYGADYSLKPKDRETFVFIYPTLYQHDQVGYCDFIIEYQCGKKRRSKKQIVNIPFDTKIAGSKKKSGFFSHYIDGEKVTSCDSLDQDSLNNCEAVNCDFKYGGNRQFYDFESGKCSQASLCESDPDEELPDIAYVPSTNTCRDLDHPMTVADIFAISTGTGVVTRPSNNDDLKVELKSNCSTVSQNLSFLHDLMRGNFCPMSKTDTSDFAKCWKHAIIFIISYILGVCGLVLSFICCVQSILWLHKQIRNEDVRDLYKKIRGKFQKSPYPNKSYDIVNSEVRNTLLRDVIVKDIPLELRESIVDICDRMDRKVKKKKRYRKADMGSQVSLVKVEYDVISSSNTSSNTSLDAKGEEVIK</sequence>
<reference evidence="2" key="2">
    <citation type="submission" date="2022-10" db="EMBL/GenBank/DDBJ databases">
        <authorList>
            <consortium name="ENA_rothamsted_submissions"/>
            <consortium name="culmorum"/>
            <person name="King R."/>
        </authorList>
    </citation>
    <scope>NUCLEOTIDE SEQUENCE</scope>
</reference>
<dbReference type="EMBL" id="OU893346">
    <property type="protein sequence ID" value="CAG9786443.1"/>
    <property type="molecule type" value="Genomic_DNA"/>
</dbReference>
<feature type="transmembrane region" description="Helical" evidence="1">
    <location>
        <begin position="328"/>
        <end position="356"/>
    </location>
</feature>
<evidence type="ECO:0000313" key="2">
    <source>
        <dbReference type="EMBL" id="CAG9786443.1"/>
    </source>
</evidence>